<dbReference type="VEuPathDB" id="ToxoDB:cyc_01730"/>
<keyword evidence="3 4" id="KW-0472">Membrane</keyword>
<dbReference type="SUPFAM" id="SSF103506">
    <property type="entry name" value="Mitochondrial carrier"/>
    <property type="match status" value="1"/>
</dbReference>
<dbReference type="InParanoid" id="A0A1D3CS33"/>
<evidence type="ECO:0000256" key="1">
    <source>
        <dbReference type="ARBA" id="ARBA00004141"/>
    </source>
</evidence>
<gene>
    <name evidence="5" type="ORF">cyc_01730</name>
</gene>
<name>A0A1D3CS33_9EIME</name>
<dbReference type="EMBL" id="JROU02002170">
    <property type="protein sequence ID" value="OEH74006.1"/>
    <property type="molecule type" value="Genomic_DNA"/>
</dbReference>
<proteinExistence type="predicted"/>
<dbReference type="InterPro" id="IPR018108">
    <property type="entry name" value="MCP_transmembrane"/>
</dbReference>
<evidence type="ECO:0000256" key="4">
    <source>
        <dbReference type="SAM" id="Phobius"/>
    </source>
</evidence>
<dbReference type="AlphaFoldDB" id="A0A1D3CS33"/>
<comment type="subcellular location">
    <subcellularLocation>
        <location evidence="1">Membrane</location>
        <topology evidence="1">Multi-pass membrane protein</topology>
    </subcellularLocation>
</comment>
<feature type="transmembrane region" description="Helical" evidence="4">
    <location>
        <begin position="20"/>
        <end position="39"/>
    </location>
</feature>
<evidence type="ECO:0000313" key="5">
    <source>
        <dbReference type="EMBL" id="OEH74006.1"/>
    </source>
</evidence>
<keyword evidence="4" id="KW-1133">Transmembrane helix</keyword>
<keyword evidence="6" id="KW-1185">Reference proteome</keyword>
<dbReference type="Pfam" id="PF00153">
    <property type="entry name" value="Mito_carr"/>
    <property type="match status" value="1"/>
</dbReference>
<dbReference type="Proteomes" id="UP000095192">
    <property type="component" value="Unassembled WGS sequence"/>
</dbReference>
<sequence>MQRADLHVETGELIRLTLRVLATSAVVLAGVSGGVAGLISNPLDVVKTRLQTQDCAIRESLRKPQRPLASLFFSWCCGVEPPAAATVVVLAFQGRGARALLQQLPSWCFCVLHAVIVGDYPDDLARRRTAGVLAGSQQPRLPQHSCNSNMLGYVVTAAWDNE</sequence>
<protein>
    <submittedName>
        <fullName evidence="5">Uncharacterized protein</fullName>
    </submittedName>
</protein>
<accession>A0A1D3CS33</accession>
<organism evidence="5 6">
    <name type="scientific">Cyclospora cayetanensis</name>
    <dbReference type="NCBI Taxonomy" id="88456"/>
    <lineage>
        <taxon>Eukaryota</taxon>
        <taxon>Sar</taxon>
        <taxon>Alveolata</taxon>
        <taxon>Apicomplexa</taxon>
        <taxon>Conoidasida</taxon>
        <taxon>Coccidia</taxon>
        <taxon>Eucoccidiorida</taxon>
        <taxon>Eimeriorina</taxon>
        <taxon>Eimeriidae</taxon>
        <taxon>Cyclospora</taxon>
    </lineage>
</organism>
<dbReference type="GO" id="GO:0016020">
    <property type="term" value="C:membrane"/>
    <property type="evidence" value="ECO:0007669"/>
    <property type="project" value="UniProtKB-SubCell"/>
</dbReference>
<dbReference type="Gene3D" id="1.50.40.10">
    <property type="entry name" value="Mitochondrial carrier domain"/>
    <property type="match status" value="1"/>
</dbReference>
<evidence type="ECO:0000256" key="2">
    <source>
        <dbReference type="ARBA" id="ARBA00022692"/>
    </source>
</evidence>
<comment type="caution">
    <text evidence="5">The sequence shown here is derived from an EMBL/GenBank/DDBJ whole genome shotgun (WGS) entry which is preliminary data.</text>
</comment>
<reference evidence="5 6" key="1">
    <citation type="journal article" date="2016" name="BMC Genomics">
        <title>Comparative genomics reveals Cyclospora cayetanensis possesses coccidia-like metabolism and invasion components but unique surface antigens.</title>
        <authorList>
            <person name="Liu S."/>
            <person name="Wang L."/>
            <person name="Zheng H."/>
            <person name="Xu Z."/>
            <person name="Roellig D.M."/>
            <person name="Li N."/>
            <person name="Frace M.A."/>
            <person name="Tang K."/>
            <person name="Arrowood M.J."/>
            <person name="Moss D.M."/>
            <person name="Zhang L."/>
            <person name="Feng Y."/>
            <person name="Xiao L."/>
        </authorList>
    </citation>
    <scope>NUCLEOTIDE SEQUENCE [LARGE SCALE GENOMIC DNA]</scope>
    <source>
        <strain evidence="5 6">CHN_HEN01</strain>
    </source>
</reference>
<feature type="transmembrane region" description="Helical" evidence="4">
    <location>
        <begin position="68"/>
        <end position="92"/>
    </location>
</feature>
<keyword evidence="2 4" id="KW-0812">Transmembrane</keyword>
<evidence type="ECO:0000313" key="6">
    <source>
        <dbReference type="Proteomes" id="UP000095192"/>
    </source>
</evidence>
<evidence type="ECO:0000256" key="3">
    <source>
        <dbReference type="ARBA" id="ARBA00023136"/>
    </source>
</evidence>
<dbReference type="InterPro" id="IPR023395">
    <property type="entry name" value="MCP_dom_sf"/>
</dbReference>